<organism evidence="6 7">
    <name type="scientific">Glycocaulis alkaliphilus</name>
    <dbReference type="NCBI Taxonomy" id="1434191"/>
    <lineage>
        <taxon>Bacteria</taxon>
        <taxon>Pseudomonadati</taxon>
        <taxon>Pseudomonadota</taxon>
        <taxon>Alphaproteobacteria</taxon>
        <taxon>Maricaulales</taxon>
        <taxon>Maricaulaceae</taxon>
        <taxon>Glycocaulis</taxon>
    </lineage>
</organism>
<reference evidence="6 7" key="1">
    <citation type="submission" date="2016-12" db="EMBL/GenBank/DDBJ databases">
        <title>The genome of dimorphic prosthecate Glycocaulis alkaliphilus 6b-8t, isolated from crude oil dictates its adaptability in petroleum environments.</title>
        <authorList>
            <person name="Wu X.-L."/>
            <person name="Geng S."/>
        </authorList>
    </citation>
    <scope>NUCLEOTIDE SEQUENCE [LARGE SCALE GENOMIC DNA]</scope>
    <source>
        <strain evidence="6 7">6B-8</strain>
    </source>
</reference>
<evidence type="ECO:0000256" key="3">
    <source>
        <dbReference type="ARBA" id="ARBA00023002"/>
    </source>
</evidence>
<keyword evidence="3" id="KW-0560">Oxidoreductase</keyword>
<dbReference type="GO" id="GO:0016853">
    <property type="term" value="F:isomerase activity"/>
    <property type="evidence" value="ECO:0007669"/>
    <property type="project" value="UniProtKB-KW"/>
</dbReference>
<evidence type="ECO:0000256" key="5">
    <source>
        <dbReference type="ARBA" id="ARBA00023284"/>
    </source>
</evidence>
<dbReference type="OrthoDB" id="8478320at2"/>
<name>A0A3T0E8S9_9PROT</name>
<dbReference type="Pfam" id="PF13462">
    <property type="entry name" value="Thioredoxin_4"/>
    <property type="match status" value="1"/>
</dbReference>
<evidence type="ECO:0000256" key="1">
    <source>
        <dbReference type="ARBA" id="ARBA00005791"/>
    </source>
</evidence>
<dbReference type="KEGG" id="gak:X907_1181"/>
<dbReference type="AlphaFoldDB" id="A0A3T0E8S9"/>
<dbReference type="PANTHER" id="PTHR13887">
    <property type="entry name" value="GLUTATHIONE S-TRANSFERASE KAPPA"/>
    <property type="match status" value="1"/>
</dbReference>
<evidence type="ECO:0000256" key="2">
    <source>
        <dbReference type="ARBA" id="ARBA00022729"/>
    </source>
</evidence>
<keyword evidence="7" id="KW-1185">Reference proteome</keyword>
<dbReference type="PANTHER" id="PTHR13887:SF14">
    <property type="entry name" value="DISULFIDE BOND FORMATION PROTEIN D"/>
    <property type="match status" value="1"/>
</dbReference>
<keyword evidence="2" id="KW-0732">Signal</keyword>
<proteinExistence type="inferred from homology"/>
<sequence length="243" mass="26338">MAFNFARSFIPAFAAATALALAACGGNSGAADGRTEFEREGDFARGSVDAPVVFIEYGSTACGGCAAFHQGVYPTLNRYVEDGTVRLVFREMLTGSAELALAGFMLARCAGEERYFDVLDVLFEQQQAIFMAAQRGQARQQFQTIARSAGLSDQEFRACMSDESAVDAINESNQRAARDGINATPSFFINGERVEPNRAPDGSGVVYFAGNMPIEDEQGFVPAQFTGDTFARIIEYFRSRAEE</sequence>
<keyword evidence="6" id="KW-0413">Isomerase</keyword>
<protein>
    <submittedName>
        <fullName evidence="6">Putative disulfide isomerase</fullName>
    </submittedName>
</protein>
<evidence type="ECO:0000313" key="6">
    <source>
        <dbReference type="EMBL" id="AZU03719.1"/>
    </source>
</evidence>
<accession>A0A3T0E8S9</accession>
<dbReference type="RefSeq" id="WP_127566154.1">
    <property type="nucleotide sequence ID" value="NZ_BMFB01000005.1"/>
</dbReference>
<comment type="similarity">
    <text evidence="1">Belongs to the thioredoxin family. DsbA subfamily.</text>
</comment>
<dbReference type="InterPro" id="IPR036249">
    <property type="entry name" value="Thioredoxin-like_sf"/>
</dbReference>
<gene>
    <name evidence="6" type="ORF">X907_1181</name>
</gene>
<evidence type="ECO:0000256" key="4">
    <source>
        <dbReference type="ARBA" id="ARBA00023157"/>
    </source>
</evidence>
<keyword evidence="4" id="KW-1015">Disulfide bond</keyword>
<dbReference type="InterPro" id="IPR012336">
    <property type="entry name" value="Thioredoxin-like_fold"/>
</dbReference>
<keyword evidence="5" id="KW-0676">Redox-active center</keyword>
<dbReference type="PROSITE" id="PS51257">
    <property type="entry name" value="PROKAR_LIPOPROTEIN"/>
    <property type="match status" value="1"/>
</dbReference>
<dbReference type="SUPFAM" id="SSF52833">
    <property type="entry name" value="Thioredoxin-like"/>
    <property type="match status" value="1"/>
</dbReference>
<evidence type="ECO:0000313" key="7">
    <source>
        <dbReference type="Proteomes" id="UP000286954"/>
    </source>
</evidence>
<dbReference type="GO" id="GO:0016491">
    <property type="term" value="F:oxidoreductase activity"/>
    <property type="evidence" value="ECO:0007669"/>
    <property type="project" value="UniProtKB-KW"/>
</dbReference>
<dbReference type="Proteomes" id="UP000286954">
    <property type="component" value="Chromosome"/>
</dbReference>
<dbReference type="EMBL" id="CP018911">
    <property type="protein sequence ID" value="AZU03719.1"/>
    <property type="molecule type" value="Genomic_DNA"/>
</dbReference>
<dbReference type="Gene3D" id="3.40.30.10">
    <property type="entry name" value="Glutaredoxin"/>
    <property type="match status" value="1"/>
</dbReference>